<dbReference type="GO" id="GO:0005840">
    <property type="term" value="C:ribosome"/>
    <property type="evidence" value="ECO:0007669"/>
    <property type="project" value="UniProtKB-KW"/>
</dbReference>
<dbReference type="AlphaFoldDB" id="A0ABD0QPS6"/>
<comment type="caution">
    <text evidence="4">The sequence shown here is derived from an EMBL/GenBank/DDBJ whole genome shotgun (WGS) entry which is preliminary data.</text>
</comment>
<reference evidence="4 5" key="1">
    <citation type="submission" date="2024-05" db="EMBL/GenBank/DDBJ databases">
        <title>Genome sequencing and assembly of Indian major carp, Cirrhinus mrigala (Hamilton, 1822).</title>
        <authorList>
            <person name="Mohindra V."/>
            <person name="Chowdhury L.M."/>
            <person name="Lal K."/>
            <person name="Jena J.K."/>
        </authorList>
    </citation>
    <scope>NUCLEOTIDE SEQUENCE [LARGE SCALE GENOMIC DNA]</scope>
    <source>
        <strain evidence="4">CM1030</strain>
        <tissue evidence="4">Blood</tissue>
    </source>
</reference>
<feature type="domain" description="Large ribosomal subunit protein uL15/eL18" evidence="3">
    <location>
        <begin position="3"/>
        <end position="48"/>
    </location>
</feature>
<keyword evidence="2" id="KW-0687">Ribonucleoprotein</keyword>
<dbReference type="InterPro" id="IPR021131">
    <property type="entry name" value="Ribosomal_uL15/eL18"/>
</dbReference>
<sequence>YPPLSLRRLQYLIDLGRVDPMQPIDLTQLVNCRGVAIQPLKQDYGVQLIDE</sequence>
<protein>
    <recommendedName>
        <fullName evidence="3">Large ribosomal subunit protein uL15/eL18 domain-containing protein</fullName>
    </recommendedName>
</protein>
<evidence type="ECO:0000256" key="1">
    <source>
        <dbReference type="ARBA" id="ARBA00022980"/>
    </source>
</evidence>
<evidence type="ECO:0000313" key="4">
    <source>
        <dbReference type="EMBL" id="KAL0188121.1"/>
    </source>
</evidence>
<name>A0ABD0QPS6_CIRMR</name>
<proteinExistence type="predicted"/>
<keyword evidence="5" id="KW-1185">Reference proteome</keyword>
<accession>A0ABD0QPS6</accession>
<dbReference type="GO" id="GO:1990904">
    <property type="term" value="C:ribonucleoprotein complex"/>
    <property type="evidence" value="ECO:0007669"/>
    <property type="project" value="UniProtKB-KW"/>
</dbReference>
<organism evidence="4 5">
    <name type="scientific">Cirrhinus mrigala</name>
    <name type="common">Mrigala</name>
    <dbReference type="NCBI Taxonomy" id="683832"/>
    <lineage>
        <taxon>Eukaryota</taxon>
        <taxon>Metazoa</taxon>
        <taxon>Chordata</taxon>
        <taxon>Craniata</taxon>
        <taxon>Vertebrata</taxon>
        <taxon>Euteleostomi</taxon>
        <taxon>Actinopterygii</taxon>
        <taxon>Neopterygii</taxon>
        <taxon>Teleostei</taxon>
        <taxon>Ostariophysi</taxon>
        <taxon>Cypriniformes</taxon>
        <taxon>Cyprinidae</taxon>
        <taxon>Labeoninae</taxon>
        <taxon>Labeonini</taxon>
        <taxon>Cirrhinus</taxon>
    </lineage>
</organism>
<evidence type="ECO:0000259" key="3">
    <source>
        <dbReference type="Pfam" id="PF00828"/>
    </source>
</evidence>
<evidence type="ECO:0000313" key="5">
    <source>
        <dbReference type="Proteomes" id="UP001529510"/>
    </source>
</evidence>
<gene>
    <name evidence="4" type="ORF">M9458_015220</name>
</gene>
<dbReference type="Pfam" id="PF00828">
    <property type="entry name" value="Ribosomal_L27A"/>
    <property type="match status" value="1"/>
</dbReference>
<feature type="non-terminal residue" evidence="4">
    <location>
        <position position="51"/>
    </location>
</feature>
<dbReference type="Proteomes" id="UP001529510">
    <property type="component" value="Unassembled WGS sequence"/>
</dbReference>
<dbReference type="EMBL" id="JAMKFB020000007">
    <property type="protein sequence ID" value="KAL0188121.1"/>
    <property type="molecule type" value="Genomic_DNA"/>
</dbReference>
<feature type="non-terminal residue" evidence="4">
    <location>
        <position position="1"/>
    </location>
</feature>
<keyword evidence="1" id="KW-0689">Ribosomal protein</keyword>
<evidence type="ECO:0000256" key="2">
    <source>
        <dbReference type="ARBA" id="ARBA00023274"/>
    </source>
</evidence>